<dbReference type="GO" id="GO:0016887">
    <property type="term" value="F:ATP hydrolysis activity"/>
    <property type="evidence" value="ECO:0007669"/>
    <property type="project" value="InterPro"/>
</dbReference>
<dbReference type="InterPro" id="IPR003439">
    <property type="entry name" value="ABC_transporter-like_ATP-bd"/>
</dbReference>
<dbReference type="AlphaFoldDB" id="A0A2U1CNV2"/>
<dbReference type="InterPro" id="IPR052156">
    <property type="entry name" value="BCAA_Transport_ATP-bd_LivF"/>
</dbReference>
<organism evidence="8 9">
    <name type="scientific">Pusillimonas noertemannii</name>
    <dbReference type="NCBI Taxonomy" id="305977"/>
    <lineage>
        <taxon>Bacteria</taxon>
        <taxon>Pseudomonadati</taxon>
        <taxon>Pseudomonadota</taxon>
        <taxon>Betaproteobacteria</taxon>
        <taxon>Burkholderiales</taxon>
        <taxon>Alcaligenaceae</taxon>
        <taxon>Pusillimonas</taxon>
    </lineage>
</organism>
<evidence type="ECO:0000256" key="5">
    <source>
        <dbReference type="ARBA" id="ARBA00022840"/>
    </source>
</evidence>
<dbReference type="SUPFAM" id="SSF52540">
    <property type="entry name" value="P-loop containing nucleoside triphosphate hydrolases"/>
    <property type="match status" value="1"/>
</dbReference>
<dbReference type="InterPro" id="IPR027417">
    <property type="entry name" value="P-loop_NTPase"/>
</dbReference>
<keyword evidence="2" id="KW-0813">Transport</keyword>
<dbReference type="SMART" id="SM00382">
    <property type="entry name" value="AAA"/>
    <property type="match status" value="1"/>
</dbReference>
<sequence>MLRVEGLESGYGNSRVLFGISLLVDAGEVVTMLGRNGMGKTTTIHTLLGIVPPRAGQVTFQGQAIAGMPPYRICRLGIGLVPEGRHVTTNLSVEENLVATARGPGPWNLAEAYRLFPRLKERRRSMGGQLSGGEQQMLAISRALLTNPSLLILDEATEGLAPLIREEIWQCIRELKQKGQSILIVDKNIDTLAQIADRHYIIEKGRVIWSGTSGQLQSDPELSRRHLSV</sequence>
<keyword evidence="3" id="KW-1003">Cell membrane</keyword>
<dbReference type="Pfam" id="PF00005">
    <property type="entry name" value="ABC_tran"/>
    <property type="match status" value="1"/>
</dbReference>
<dbReference type="STRING" id="1231391.GCA_000308195_00729"/>
<feature type="domain" description="ABC transporter" evidence="7">
    <location>
        <begin position="2"/>
        <end position="229"/>
    </location>
</feature>
<keyword evidence="9" id="KW-1185">Reference proteome</keyword>
<protein>
    <submittedName>
        <fullName evidence="8">Amino acid/amide ABC transporter ATP-binding protein 2 (HAAT family)</fullName>
    </submittedName>
</protein>
<comment type="similarity">
    <text evidence="1">Belongs to the ABC transporter superfamily.</text>
</comment>
<accession>A0A2U1CNV2</accession>
<dbReference type="InterPro" id="IPR003593">
    <property type="entry name" value="AAA+_ATPase"/>
</dbReference>
<evidence type="ECO:0000256" key="2">
    <source>
        <dbReference type="ARBA" id="ARBA00022448"/>
    </source>
</evidence>
<keyword evidence="6" id="KW-0029">Amino-acid transport</keyword>
<gene>
    <name evidence="8" type="ORF">C7440_2191</name>
</gene>
<evidence type="ECO:0000313" key="9">
    <source>
        <dbReference type="Proteomes" id="UP000246145"/>
    </source>
</evidence>
<keyword evidence="5 8" id="KW-0067">ATP-binding</keyword>
<dbReference type="PANTHER" id="PTHR43820">
    <property type="entry name" value="HIGH-AFFINITY BRANCHED-CHAIN AMINO ACID TRANSPORT ATP-BINDING PROTEIN LIVF"/>
    <property type="match status" value="1"/>
</dbReference>
<dbReference type="GO" id="GO:0015658">
    <property type="term" value="F:branched-chain amino acid transmembrane transporter activity"/>
    <property type="evidence" value="ECO:0007669"/>
    <property type="project" value="TreeGrafter"/>
</dbReference>
<evidence type="ECO:0000256" key="4">
    <source>
        <dbReference type="ARBA" id="ARBA00022741"/>
    </source>
</evidence>
<evidence type="ECO:0000259" key="7">
    <source>
        <dbReference type="PROSITE" id="PS50893"/>
    </source>
</evidence>
<dbReference type="CDD" id="cd03224">
    <property type="entry name" value="ABC_TM1139_LivF_branched"/>
    <property type="match status" value="1"/>
</dbReference>
<dbReference type="PANTHER" id="PTHR43820:SF2">
    <property type="entry name" value="ABC TRANSPORTER ATP-BINDING PROTEIN"/>
    <property type="match status" value="1"/>
</dbReference>
<name>A0A2U1CNV2_9BURK</name>
<evidence type="ECO:0000313" key="8">
    <source>
        <dbReference type="EMBL" id="PVY62696.1"/>
    </source>
</evidence>
<evidence type="ECO:0000256" key="6">
    <source>
        <dbReference type="ARBA" id="ARBA00022970"/>
    </source>
</evidence>
<dbReference type="InterPro" id="IPR017871">
    <property type="entry name" value="ABC_transporter-like_CS"/>
</dbReference>
<evidence type="ECO:0000256" key="1">
    <source>
        <dbReference type="ARBA" id="ARBA00005417"/>
    </source>
</evidence>
<dbReference type="RefSeq" id="WP_116518530.1">
    <property type="nucleotide sequence ID" value="NZ_JACCEX010000002.1"/>
</dbReference>
<dbReference type="Proteomes" id="UP000246145">
    <property type="component" value="Unassembled WGS sequence"/>
</dbReference>
<evidence type="ECO:0000256" key="3">
    <source>
        <dbReference type="ARBA" id="ARBA00022475"/>
    </source>
</evidence>
<reference evidence="8 9" key="1">
    <citation type="submission" date="2018-04" db="EMBL/GenBank/DDBJ databases">
        <title>Genomic Encyclopedia of Type Strains, Phase IV (KMG-IV): sequencing the most valuable type-strain genomes for metagenomic binning, comparative biology and taxonomic classification.</title>
        <authorList>
            <person name="Goeker M."/>
        </authorList>
    </citation>
    <scope>NUCLEOTIDE SEQUENCE [LARGE SCALE GENOMIC DNA]</scope>
    <source>
        <strain evidence="8 9">DSM 10065</strain>
    </source>
</reference>
<dbReference type="PROSITE" id="PS00211">
    <property type="entry name" value="ABC_TRANSPORTER_1"/>
    <property type="match status" value="1"/>
</dbReference>
<dbReference type="GO" id="GO:0015807">
    <property type="term" value="P:L-amino acid transport"/>
    <property type="evidence" value="ECO:0007669"/>
    <property type="project" value="TreeGrafter"/>
</dbReference>
<keyword evidence="4" id="KW-0547">Nucleotide-binding</keyword>
<comment type="caution">
    <text evidence="8">The sequence shown here is derived from an EMBL/GenBank/DDBJ whole genome shotgun (WGS) entry which is preliminary data.</text>
</comment>
<dbReference type="Gene3D" id="3.40.50.300">
    <property type="entry name" value="P-loop containing nucleotide triphosphate hydrolases"/>
    <property type="match status" value="1"/>
</dbReference>
<proteinExistence type="inferred from homology"/>
<dbReference type="EMBL" id="QEKO01000002">
    <property type="protein sequence ID" value="PVY62696.1"/>
    <property type="molecule type" value="Genomic_DNA"/>
</dbReference>
<keyword evidence="3" id="KW-0472">Membrane</keyword>
<dbReference type="PROSITE" id="PS50893">
    <property type="entry name" value="ABC_TRANSPORTER_2"/>
    <property type="match status" value="1"/>
</dbReference>
<dbReference type="GO" id="GO:0005524">
    <property type="term" value="F:ATP binding"/>
    <property type="evidence" value="ECO:0007669"/>
    <property type="project" value="UniProtKB-KW"/>
</dbReference>
<dbReference type="OrthoDB" id="9776369at2"/>